<gene>
    <name evidence="2" type="ORF">PAPYR_10060</name>
</gene>
<protein>
    <recommendedName>
        <fullName evidence="1">Glycosyltransferase 61 catalytic domain-containing protein</fullName>
    </recommendedName>
</protein>
<accession>A0ABQ8U6V2</accession>
<evidence type="ECO:0000313" key="2">
    <source>
        <dbReference type="EMBL" id="KAJ4455081.1"/>
    </source>
</evidence>
<feature type="domain" description="Glycosyltransferase 61 catalytic" evidence="1">
    <location>
        <begin position="15"/>
        <end position="53"/>
    </location>
</feature>
<name>A0ABQ8U6V2_9EUKA</name>
<sequence length="108" mass="11785">MLSSPPPSSSTTTTYHMQLVRTIAIFRRARVIVGPHGAGFANMVFAPPGTAIVEYQMQSPNLCYLDLATNLDFGYFGFRVPGAGQTNAMRVDVPTVLRRVHEALGDRS</sequence>
<keyword evidence="3" id="KW-1185">Reference proteome</keyword>
<dbReference type="InterPro" id="IPR049625">
    <property type="entry name" value="Glyco_transf_61_cat"/>
</dbReference>
<dbReference type="EMBL" id="JAPMOS010000121">
    <property type="protein sequence ID" value="KAJ4455081.1"/>
    <property type="molecule type" value="Genomic_DNA"/>
</dbReference>
<comment type="caution">
    <text evidence="2">The sequence shown here is derived from an EMBL/GenBank/DDBJ whole genome shotgun (WGS) entry which is preliminary data.</text>
</comment>
<evidence type="ECO:0000313" key="3">
    <source>
        <dbReference type="Proteomes" id="UP001141327"/>
    </source>
</evidence>
<evidence type="ECO:0000259" key="1">
    <source>
        <dbReference type="Pfam" id="PF04577"/>
    </source>
</evidence>
<reference evidence="2" key="1">
    <citation type="journal article" date="2022" name="bioRxiv">
        <title>Genomics of Preaxostyla Flagellates Illuminates Evolutionary Transitions and the Path Towards Mitochondrial Loss.</title>
        <authorList>
            <person name="Novak L.V.F."/>
            <person name="Treitli S.C."/>
            <person name="Pyrih J."/>
            <person name="Halakuc P."/>
            <person name="Pipaliya S.V."/>
            <person name="Vacek V."/>
            <person name="Brzon O."/>
            <person name="Soukal P."/>
            <person name="Eme L."/>
            <person name="Dacks J.B."/>
            <person name="Karnkowska A."/>
            <person name="Elias M."/>
            <person name="Hampl V."/>
        </authorList>
    </citation>
    <scope>NUCLEOTIDE SEQUENCE</scope>
    <source>
        <strain evidence="2">RCP-MX</strain>
    </source>
</reference>
<dbReference type="Pfam" id="PF04577">
    <property type="entry name" value="Glyco_transf_61"/>
    <property type="match status" value="1"/>
</dbReference>
<organism evidence="2 3">
    <name type="scientific">Paratrimastix pyriformis</name>
    <dbReference type="NCBI Taxonomy" id="342808"/>
    <lineage>
        <taxon>Eukaryota</taxon>
        <taxon>Metamonada</taxon>
        <taxon>Preaxostyla</taxon>
        <taxon>Paratrimastigidae</taxon>
        <taxon>Paratrimastix</taxon>
    </lineage>
</organism>
<proteinExistence type="predicted"/>
<dbReference type="Proteomes" id="UP001141327">
    <property type="component" value="Unassembled WGS sequence"/>
</dbReference>